<dbReference type="Gene3D" id="3.80.10.10">
    <property type="entry name" value="Ribonuclease Inhibitor"/>
    <property type="match status" value="1"/>
</dbReference>
<sequence length="455" mass="52268">MSQARSSLADQLAYAGKSHELLNKSRFIDIPKSAIEQFPLNTLIMMLVEMASAPMKSIVRTSRNLRWKFRNLSPIRTLPAEVMCFILRLVVSTCDYGGGNIRLTTDMRKGEFRYKSGVISLLSKVCSQWREIIRSDPSFWSNLHLSGRVVTSDFRAMSTCLEKVLLRSGTTVPMCLDVCFSGHSWRESDTVALFPILNALAGQANRWREAKLSFQWTEPHLVYMLEQVRSRTTNFPNLENLRLYTEEIFDPGFFGTMFSHCPRLHTLDMSSFRSTYLFDLRHLTTLTIYTYFGSSFAALLENCPCLEFFKLNQSIPDSESESSIPLTPLTVRHSHLARLEVEEIGAHSSIGFWQHVSLPKLTHVRATVRGIELNRNAFDEFKKMLIDSECILQEVYFIWYDNVLSDSVESLVQGMYITQPHVHFVSNEDRTDLRFIVIPPNHEPIFGFVNPDEEC</sequence>
<dbReference type="AlphaFoldDB" id="A0A6A4GHS9"/>
<dbReference type="SUPFAM" id="SSF52047">
    <property type="entry name" value="RNI-like"/>
    <property type="match status" value="1"/>
</dbReference>
<dbReference type="PANTHER" id="PTHR38926">
    <property type="entry name" value="F-BOX DOMAIN CONTAINING PROTEIN, EXPRESSED"/>
    <property type="match status" value="1"/>
</dbReference>
<dbReference type="InterPro" id="IPR032675">
    <property type="entry name" value="LRR_dom_sf"/>
</dbReference>
<feature type="non-terminal residue" evidence="1">
    <location>
        <position position="455"/>
    </location>
</feature>
<evidence type="ECO:0000313" key="1">
    <source>
        <dbReference type="EMBL" id="KAE9384845.1"/>
    </source>
</evidence>
<keyword evidence="2" id="KW-1185">Reference proteome</keyword>
<reference evidence="1" key="1">
    <citation type="journal article" date="2019" name="Environ. Microbiol.">
        <title>Fungal ecological strategies reflected in gene transcription - a case study of two litter decomposers.</title>
        <authorList>
            <person name="Barbi F."/>
            <person name="Kohler A."/>
            <person name="Barry K."/>
            <person name="Baskaran P."/>
            <person name="Daum C."/>
            <person name="Fauchery L."/>
            <person name="Ihrmark K."/>
            <person name="Kuo A."/>
            <person name="LaButti K."/>
            <person name="Lipzen A."/>
            <person name="Morin E."/>
            <person name="Grigoriev I.V."/>
            <person name="Henrissat B."/>
            <person name="Lindahl B."/>
            <person name="Martin F."/>
        </authorList>
    </citation>
    <scope>NUCLEOTIDE SEQUENCE</scope>
    <source>
        <strain evidence="1">JB14</strain>
    </source>
</reference>
<proteinExistence type="predicted"/>
<dbReference type="Proteomes" id="UP000799118">
    <property type="component" value="Unassembled WGS sequence"/>
</dbReference>
<evidence type="ECO:0000313" key="2">
    <source>
        <dbReference type="Proteomes" id="UP000799118"/>
    </source>
</evidence>
<gene>
    <name evidence="1" type="ORF">BT96DRAFT_1026782</name>
</gene>
<organism evidence="1 2">
    <name type="scientific">Gymnopus androsaceus JB14</name>
    <dbReference type="NCBI Taxonomy" id="1447944"/>
    <lineage>
        <taxon>Eukaryota</taxon>
        <taxon>Fungi</taxon>
        <taxon>Dikarya</taxon>
        <taxon>Basidiomycota</taxon>
        <taxon>Agaricomycotina</taxon>
        <taxon>Agaricomycetes</taxon>
        <taxon>Agaricomycetidae</taxon>
        <taxon>Agaricales</taxon>
        <taxon>Marasmiineae</taxon>
        <taxon>Omphalotaceae</taxon>
        <taxon>Gymnopus</taxon>
    </lineage>
</organism>
<name>A0A6A4GHS9_9AGAR</name>
<dbReference type="EMBL" id="ML770072">
    <property type="protein sequence ID" value="KAE9384845.1"/>
    <property type="molecule type" value="Genomic_DNA"/>
</dbReference>
<protein>
    <submittedName>
        <fullName evidence="1">Uncharacterized protein</fullName>
    </submittedName>
</protein>
<accession>A0A6A4GHS9</accession>
<dbReference type="OrthoDB" id="3022831at2759"/>
<dbReference type="PANTHER" id="PTHR38926:SF72">
    <property type="entry name" value="IM:7136021-RELATED"/>
    <property type="match status" value="1"/>
</dbReference>